<evidence type="ECO:0000256" key="8">
    <source>
        <dbReference type="SAM" id="Phobius"/>
    </source>
</evidence>
<dbReference type="PANTHER" id="PTHR33281:SF19">
    <property type="entry name" value="VOLTAGE-DEPENDENT ANION CHANNEL-FORMING PROTEIN YNEE"/>
    <property type="match status" value="1"/>
</dbReference>
<feature type="transmembrane region" description="Helical" evidence="8">
    <location>
        <begin position="283"/>
        <end position="303"/>
    </location>
</feature>
<evidence type="ECO:0000256" key="4">
    <source>
        <dbReference type="ARBA" id="ARBA00022692"/>
    </source>
</evidence>
<keyword evidence="6" id="KW-0406">Ion transport</keyword>
<evidence type="ECO:0000313" key="9">
    <source>
        <dbReference type="EMBL" id="CAE0717896.1"/>
    </source>
</evidence>
<organism evidence="9">
    <name type="scientific">Pseudo-nitzschia australis</name>
    <dbReference type="NCBI Taxonomy" id="44445"/>
    <lineage>
        <taxon>Eukaryota</taxon>
        <taxon>Sar</taxon>
        <taxon>Stramenopiles</taxon>
        <taxon>Ochrophyta</taxon>
        <taxon>Bacillariophyta</taxon>
        <taxon>Bacillariophyceae</taxon>
        <taxon>Bacillariophycidae</taxon>
        <taxon>Bacillariales</taxon>
        <taxon>Bacillariaceae</taxon>
        <taxon>Pseudo-nitzschia</taxon>
    </lineage>
</organism>
<feature type="transmembrane region" description="Helical" evidence="8">
    <location>
        <begin position="68"/>
        <end position="86"/>
    </location>
</feature>
<name>A0A7S4EJX6_9STRA</name>
<feature type="transmembrane region" description="Helical" evidence="8">
    <location>
        <begin position="36"/>
        <end position="53"/>
    </location>
</feature>
<proteinExistence type="predicted"/>
<reference evidence="9" key="1">
    <citation type="submission" date="2021-01" db="EMBL/GenBank/DDBJ databases">
        <authorList>
            <person name="Corre E."/>
            <person name="Pelletier E."/>
            <person name="Niang G."/>
            <person name="Scheremetjew M."/>
            <person name="Finn R."/>
            <person name="Kale V."/>
            <person name="Holt S."/>
            <person name="Cochrane G."/>
            <person name="Meng A."/>
            <person name="Brown T."/>
            <person name="Cohen L."/>
        </authorList>
    </citation>
    <scope>NUCLEOTIDE SEQUENCE</scope>
    <source>
        <strain evidence="9">10249 10 AB</strain>
    </source>
</reference>
<sequence>MARRTRTKTPSGPVFYDTKNSVAILMQCHGSTWPKVIPWCIINVTIMIVLTFLDTRYDLPLALGESSLGHNFTGLIISFLLANRIGSALDRYSRYRGFIGTVLQDVRDLVQKAIVFSRRNKNNDQAAKEWRSEIAYRSLLMARTTAANTEFPLSQIPAYDVVELGGPELEFCRPDLEFFHHAEIPHSRGIHSFRVPLKIAQLIRETICSQEERLATPMSTSHEMNLLATAESILGGYHGIRNLMLTPTPFSLVQMVHTITIIYVFTLPLVFLKDARGTIATNLFEDCFRVFFITYGFLGLMLVSQELDDPFGDESNDFDVTGCSEFTLDDVVIMIHDADGLEWADALRYKMNLNASKPIKDEITGTMMGESDSLLIRKQDDDICLGGRASVPNWMV</sequence>
<keyword evidence="3" id="KW-1003">Cell membrane</keyword>
<protein>
    <recommendedName>
        <fullName evidence="10">Bestrophin homolog</fullName>
    </recommendedName>
</protein>
<evidence type="ECO:0000256" key="6">
    <source>
        <dbReference type="ARBA" id="ARBA00023065"/>
    </source>
</evidence>
<dbReference type="AlphaFoldDB" id="A0A7S4EJX6"/>
<evidence type="ECO:0000256" key="3">
    <source>
        <dbReference type="ARBA" id="ARBA00022475"/>
    </source>
</evidence>
<dbReference type="InterPro" id="IPR044669">
    <property type="entry name" value="YneE/VCCN1/2-like"/>
</dbReference>
<keyword evidence="5 8" id="KW-1133">Transmembrane helix</keyword>
<feature type="transmembrane region" description="Helical" evidence="8">
    <location>
        <begin position="250"/>
        <end position="271"/>
    </location>
</feature>
<keyword evidence="7 8" id="KW-0472">Membrane</keyword>
<dbReference type="Pfam" id="PF25539">
    <property type="entry name" value="Bestrophin_2"/>
    <property type="match status" value="1"/>
</dbReference>
<evidence type="ECO:0000256" key="5">
    <source>
        <dbReference type="ARBA" id="ARBA00022989"/>
    </source>
</evidence>
<evidence type="ECO:0000256" key="1">
    <source>
        <dbReference type="ARBA" id="ARBA00004651"/>
    </source>
</evidence>
<gene>
    <name evidence="9" type="ORF">PAUS00366_LOCUS10649</name>
</gene>
<dbReference type="EMBL" id="HBIX01014559">
    <property type="protein sequence ID" value="CAE0717896.1"/>
    <property type="molecule type" value="Transcribed_RNA"/>
</dbReference>
<dbReference type="PANTHER" id="PTHR33281">
    <property type="entry name" value="UPF0187 PROTEIN YNEE"/>
    <property type="match status" value="1"/>
</dbReference>
<evidence type="ECO:0000256" key="2">
    <source>
        <dbReference type="ARBA" id="ARBA00022448"/>
    </source>
</evidence>
<dbReference type="GO" id="GO:0005254">
    <property type="term" value="F:chloride channel activity"/>
    <property type="evidence" value="ECO:0007669"/>
    <property type="project" value="InterPro"/>
</dbReference>
<comment type="subcellular location">
    <subcellularLocation>
        <location evidence="1">Cell membrane</location>
        <topology evidence="1">Multi-pass membrane protein</topology>
    </subcellularLocation>
</comment>
<dbReference type="GO" id="GO:0005886">
    <property type="term" value="C:plasma membrane"/>
    <property type="evidence" value="ECO:0007669"/>
    <property type="project" value="UniProtKB-SubCell"/>
</dbReference>
<evidence type="ECO:0008006" key="10">
    <source>
        <dbReference type="Google" id="ProtNLM"/>
    </source>
</evidence>
<keyword evidence="4 8" id="KW-0812">Transmembrane</keyword>
<evidence type="ECO:0000256" key="7">
    <source>
        <dbReference type="ARBA" id="ARBA00023136"/>
    </source>
</evidence>
<keyword evidence="2" id="KW-0813">Transport</keyword>
<accession>A0A7S4EJX6</accession>